<evidence type="ECO:0000256" key="3">
    <source>
        <dbReference type="ARBA" id="ARBA00022839"/>
    </source>
</evidence>
<evidence type="ECO:0000313" key="7">
    <source>
        <dbReference type="Proteomes" id="UP000004926"/>
    </source>
</evidence>
<evidence type="ECO:0000259" key="5">
    <source>
        <dbReference type="SMART" id="SM00479"/>
    </source>
</evidence>
<accession>H5X6X4</accession>
<proteinExistence type="predicted"/>
<dbReference type="PANTHER" id="PTHR30231">
    <property type="entry name" value="DNA POLYMERASE III SUBUNIT EPSILON"/>
    <property type="match status" value="1"/>
</dbReference>
<keyword evidence="2" id="KW-0378">Hydrolase</keyword>
<dbReference type="eggNOG" id="COG0847">
    <property type="taxonomic scope" value="Bacteria"/>
</dbReference>
<feature type="compositionally biased region" description="Basic and acidic residues" evidence="4">
    <location>
        <begin position="202"/>
        <end position="214"/>
    </location>
</feature>
<dbReference type="STRING" id="882083.SacmaDRAFT_4211"/>
<dbReference type="Gene3D" id="3.30.420.10">
    <property type="entry name" value="Ribonuclease H-like superfamily/Ribonuclease H"/>
    <property type="match status" value="1"/>
</dbReference>
<keyword evidence="7" id="KW-1185">Reference proteome</keyword>
<dbReference type="RefSeq" id="WP_009155782.1">
    <property type="nucleotide sequence ID" value="NZ_CM001439.1"/>
</dbReference>
<keyword evidence="1" id="KW-0540">Nuclease</keyword>
<sequence>MSLVDLGRDARMQRTWLLVLDFEGLTPPGRPPEPIEVAATKLEYRSGSLVEIDRFESLIQPPAGIPVTWRERAAGFTPAMLTAAPPAREVMATLDRLLPAPDDEAASWPYRVVAHGAATERTLIYGQRQHCPNLAATPLLDNVRLARTVLTGLAHHGLSDVARHLGIPIPTNRHRAMADVELTVTVLTRLLEQGPWRSLHDLERDARLEPKHPTTDTAEQESLF</sequence>
<feature type="region of interest" description="Disordered" evidence="4">
    <location>
        <begin position="202"/>
        <end position="224"/>
    </location>
</feature>
<dbReference type="GO" id="GO:0008408">
    <property type="term" value="F:3'-5' exonuclease activity"/>
    <property type="evidence" value="ECO:0007669"/>
    <property type="project" value="TreeGrafter"/>
</dbReference>
<dbReference type="SUPFAM" id="SSF53098">
    <property type="entry name" value="Ribonuclease H-like"/>
    <property type="match status" value="1"/>
</dbReference>
<evidence type="ECO:0000256" key="4">
    <source>
        <dbReference type="SAM" id="MobiDB-lite"/>
    </source>
</evidence>
<dbReference type="AlphaFoldDB" id="H5X6X4"/>
<name>H5X6X4_9PSEU</name>
<feature type="domain" description="Exonuclease" evidence="5">
    <location>
        <begin position="16"/>
        <end position="196"/>
    </location>
</feature>
<evidence type="ECO:0000256" key="1">
    <source>
        <dbReference type="ARBA" id="ARBA00022722"/>
    </source>
</evidence>
<dbReference type="SMART" id="SM00479">
    <property type="entry name" value="EXOIII"/>
    <property type="match status" value="1"/>
</dbReference>
<dbReference type="EMBL" id="CM001439">
    <property type="protein sequence ID" value="EHR52404.1"/>
    <property type="molecule type" value="Genomic_DNA"/>
</dbReference>
<dbReference type="CDD" id="cd06127">
    <property type="entry name" value="DEDDh"/>
    <property type="match status" value="1"/>
</dbReference>
<dbReference type="PANTHER" id="PTHR30231:SF4">
    <property type="entry name" value="PROTEIN NEN2"/>
    <property type="match status" value="1"/>
</dbReference>
<organism evidence="6 7">
    <name type="scientific">Saccharomonospora marina XMU15</name>
    <dbReference type="NCBI Taxonomy" id="882083"/>
    <lineage>
        <taxon>Bacteria</taxon>
        <taxon>Bacillati</taxon>
        <taxon>Actinomycetota</taxon>
        <taxon>Actinomycetes</taxon>
        <taxon>Pseudonocardiales</taxon>
        <taxon>Pseudonocardiaceae</taxon>
        <taxon>Saccharomonospora</taxon>
    </lineage>
</organism>
<dbReference type="OrthoDB" id="3389437at2"/>
<dbReference type="Proteomes" id="UP000004926">
    <property type="component" value="Chromosome"/>
</dbReference>
<reference evidence="6 7" key="1">
    <citation type="journal article" date="2012" name="Stand. Genomic Sci.">
        <title>Genome sequence of the ocean sediment bacterium Saccharomonospora marina type strain (XMU15(T)).</title>
        <authorList>
            <person name="Klenk H.P."/>
            <person name="Lu M."/>
            <person name="Lucas S."/>
            <person name="Lapidus A."/>
            <person name="Copeland A."/>
            <person name="Pitluck S."/>
            <person name="Goodwin L.A."/>
            <person name="Han C."/>
            <person name="Tapia R."/>
            <person name="Brambilla E.M."/>
            <person name="Potter G."/>
            <person name="Land M."/>
            <person name="Ivanova N."/>
            <person name="Rohde M."/>
            <person name="Goker M."/>
            <person name="Detter J.C."/>
            <person name="Li W.J."/>
            <person name="Kyrpides N.C."/>
            <person name="Woyke T."/>
        </authorList>
    </citation>
    <scope>NUCLEOTIDE SEQUENCE [LARGE SCALE GENOMIC DNA]</scope>
    <source>
        <strain evidence="6 7">XMU15</strain>
    </source>
</reference>
<dbReference type="InterPro" id="IPR013520">
    <property type="entry name" value="Ribonucl_H"/>
</dbReference>
<protein>
    <submittedName>
        <fullName evidence="6">DNA polymerase III epsilon subunit-like 3'-5' exonuclease</fullName>
    </submittedName>
</protein>
<dbReference type="HOGENOM" id="CLU_1234280_0_0_11"/>
<keyword evidence="3 6" id="KW-0269">Exonuclease</keyword>
<gene>
    <name evidence="6" type="ORF">SacmaDRAFT_4211</name>
</gene>
<evidence type="ECO:0000313" key="6">
    <source>
        <dbReference type="EMBL" id="EHR52404.1"/>
    </source>
</evidence>
<evidence type="ECO:0000256" key="2">
    <source>
        <dbReference type="ARBA" id="ARBA00022801"/>
    </source>
</evidence>
<dbReference type="GO" id="GO:0003676">
    <property type="term" value="F:nucleic acid binding"/>
    <property type="evidence" value="ECO:0007669"/>
    <property type="project" value="InterPro"/>
</dbReference>
<dbReference type="InterPro" id="IPR012337">
    <property type="entry name" value="RNaseH-like_sf"/>
</dbReference>
<dbReference type="Pfam" id="PF00929">
    <property type="entry name" value="RNase_T"/>
    <property type="match status" value="1"/>
</dbReference>
<dbReference type="InterPro" id="IPR036397">
    <property type="entry name" value="RNaseH_sf"/>
</dbReference>